<accession>A0ABR4LIN4</accession>
<keyword evidence="2" id="KW-1185">Reference proteome</keyword>
<sequence>MSQAKIPKAPKTPEERRAQMHDLLYGAPGKASTPLSSGAVGERLLMGLTLHAARRQAQGKTLSDFEGRLCMTFRTVIEDADEAAQYGAMFAEARETMRGGRNAQAAFPQQVLGLSDDDSYTLEDLRRDVKAVVHEAAALPNYQIVDLANTTPSESESGGSRLPRRLRGVAEILSAHALERRVSGNPITLSL</sequence>
<comment type="caution">
    <text evidence="1">The sequence shown here is derived from an EMBL/GenBank/DDBJ whole genome shotgun (WGS) entry which is preliminary data.</text>
</comment>
<organism evidence="1 2">
    <name type="scientific">Aspergillus lucknowensis</name>
    <dbReference type="NCBI Taxonomy" id="176173"/>
    <lineage>
        <taxon>Eukaryota</taxon>
        <taxon>Fungi</taxon>
        <taxon>Dikarya</taxon>
        <taxon>Ascomycota</taxon>
        <taxon>Pezizomycotina</taxon>
        <taxon>Eurotiomycetes</taxon>
        <taxon>Eurotiomycetidae</taxon>
        <taxon>Eurotiales</taxon>
        <taxon>Aspergillaceae</taxon>
        <taxon>Aspergillus</taxon>
        <taxon>Aspergillus subgen. Nidulantes</taxon>
    </lineage>
</organism>
<dbReference type="EMBL" id="JBFXLQ010000041">
    <property type="protein sequence ID" value="KAL2864413.1"/>
    <property type="molecule type" value="Genomic_DNA"/>
</dbReference>
<dbReference type="GeneID" id="98144959"/>
<evidence type="ECO:0000313" key="2">
    <source>
        <dbReference type="Proteomes" id="UP001610432"/>
    </source>
</evidence>
<evidence type="ECO:0000313" key="1">
    <source>
        <dbReference type="EMBL" id="KAL2864413.1"/>
    </source>
</evidence>
<dbReference type="RefSeq" id="XP_070883392.1">
    <property type="nucleotide sequence ID" value="XM_071029887.1"/>
</dbReference>
<name>A0ABR4LIN4_9EURO</name>
<dbReference type="Proteomes" id="UP001610432">
    <property type="component" value="Unassembled WGS sequence"/>
</dbReference>
<proteinExistence type="predicted"/>
<reference evidence="1 2" key="1">
    <citation type="submission" date="2024-07" db="EMBL/GenBank/DDBJ databases">
        <title>Section-level genome sequencing and comparative genomics of Aspergillus sections Usti and Cavernicolus.</title>
        <authorList>
            <consortium name="Lawrence Berkeley National Laboratory"/>
            <person name="Nybo J.L."/>
            <person name="Vesth T.C."/>
            <person name="Theobald S."/>
            <person name="Frisvad J.C."/>
            <person name="Larsen T.O."/>
            <person name="Kjaerboelling I."/>
            <person name="Rothschild-Mancinelli K."/>
            <person name="Lyhne E.K."/>
            <person name="Kogle M.E."/>
            <person name="Barry K."/>
            <person name="Clum A."/>
            <person name="Na H."/>
            <person name="Ledsgaard L."/>
            <person name="Lin J."/>
            <person name="Lipzen A."/>
            <person name="Kuo A."/>
            <person name="Riley R."/>
            <person name="Mondo S."/>
            <person name="Labutti K."/>
            <person name="Haridas S."/>
            <person name="Pangalinan J."/>
            <person name="Salamov A.A."/>
            <person name="Simmons B.A."/>
            <person name="Magnuson J.K."/>
            <person name="Chen J."/>
            <person name="Drula E."/>
            <person name="Henrissat B."/>
            <person name="Wiebenga A."/>
            <person name="Lubbers R.J."/>
            <person name="Gomes A.C."/>
            <person name="Macurrencykelacurrency M.R."/>
            <person name="Stajich J."/>
            <person name="Grigoriev I.V."/>
            <person name="Mortensen U.H."/>
            <person name="De Vries R.P."/>
            <person name="Baker S.E."/>
            <person name="Andersen M.R."/>
        </authorList>
    </citation>
    <scope>NUCLEOTIDE SEQUENCE [LARGE SCALE GENOMIC DNA]</scope>
    <source>
        <strain evidence="1 2">CBS 449.75</strain>
    </source>
</reference>
<protein>
    <submittedName>
        <fullName evidence="1">Uncharacterized protein</fullName>
    </submittedName>
</protein>
<gene>
    <name evidence="1" type="ORF">BJX67DRAFT_361569</name>
</gene>